<feature type="domain" description="DUF7931" evidence="1">
    <location>
        <begin position="28"/>
        <end position="173"/>
    </location>
</feature>
<dbReference type="AlphaFoldDB" id="B8GR47"/>
<dbReference type="eggNOG" id="COG2153">
    <property type="taxonomic scope" value="Bacteria"/>
</dbReference>
<dbReference type="RefSeq" id="WP_012637950.1">
    <property type="nucleotide sequence ID" value="NC_011901.1"/>
</dbReference>
<keyword evidence="3" id="KW-1185">Reference proteome</keyword>
<dbReference type="Pfam" id="PF25559">
    <property type="entry name" value="DUF7931"/>
    <property type="match status" value="1"/>
</dbReference>
<dbReference type="InterPro" id="IPR057691">
    <property type="entry name" value="DUF7931"/>
</dbReference>
<reference evidence="2 3" key="1">
    <citation type="journal article" date="2011" name="Stand. Genomic Sci.">
        <title>Complete genome sequence of 'Thioalkalivibrio sulfidophilus' HL-EbGr7.</title>
        <authorList>
            <person name="Muyzer G."/>
            <person name="Sorokin D.Y."/>
            <person name="Mavromatis K."/>
            <person name="Lapidus A."/>
            <person name="Clum A."/>
            <person name="Ivanova N."/>
            <person name="Pati A."/>
            <person name="d'Haeseleer P."/>
            <person name="Woyke T."/>
            <person name="Kyrpides N.C."/>
        </authorList>
    </citation>
    <scope>NUCLEOTIDE SEQUENCE [LARGE SCALE GENOMIC DNA]</scope>
    <source>
        <strain evidence="2 3">HL-EbGR7</strain>
    </source>
</reference>
<evidence type="ECO:0000313" key="2">
    <source>
        <dbReference type="EMBL" id="ACL72467.1"/>
    </source>
</evidence>
<dbReference type="CDD" id="cd00138">
    <property type="entry name" value="PLDc_SF"/>
    <property type="match status" value="1"/>
</dbReference>
<proteinExistence type="predicted"/>
<gene>
    <name evidence="2" type="ordered locus">Tgr7_1382</name>
</gene>
<evidence type="ECO:0000259" key="1">
    <source>
        <dbReference type="Pfam" id="PF25559"/>
    </source>
</evidence>
<protein>
    <recommendedName>
        <fullName evidence="1">DUF7931 domain-containing protein</fullName>
    </recommendedName>
</protein>
<dbReference type="EMBL" id="CP001339">
    <property type="protein sequence ID" value="ACL72467.1"/>
    <property type="molecule type" value="Genomic_DNA"/>
</dbReference>
<sequence>MPLKRNPNSNPDSTDRESGLVRLEGLEAIRQFIHHRVAEARRRLWILSPDLNAFIYNDPDLVDAVSALARRSRHADVRILIQDSRSLPSGGHRLVDLALRISSRIHLRRQPPDEARLDESIVLIDSGGYLHQRRAADPVAMADAYAPPRVQTLEGRFRTFWTHAMPDPELRRLKI</sequence>
<name>B8GR47_THISH</name>
<dbReference type="HOGENOM" id="CLU_075058_1_1_6"/>
<dbReference type="STRING" id="396588.Tgr7_1382"/>
<organism evidence="2 3">
    <name type="scientific">Thioalkalivibrio sulfidiphilus (strain HL-EbGR7)</name>
    <dbReference type="NCBI Taxonomy" id="396588"/>
    <lineage>
        <taxon>Bacteria</taxon>
        <taxon>Pseudomonadati</taxon>
        <taxon>Pseudomonadota</taxon>
        <taxon>Gammaproteobacteria</taxon>
        <taxon>Chromatiales</taxon>
        <taxon>Ectothiorhodospiraceae</taxon>
        <taxon>Thioalkalivibrio</taxon>
    </lineage>
</organism>
<dbReference type="Proteomes" id="UP000002383">
    <property type="component" value="Chromosome"/>
</dbReference>
<dbReference type="SUPFAM" id="SSF56024">
    <property type="entry name" value="Phospholipase D/nuclease"/>
    <property type="match status" value="1"/>
</dbReference>
<accession>B8GR47</accession>
<evidence type="ECO:0000313" key="3">
    <source>
        <dbReference type="Proteomes" id="UP000002383"/>
    </source>
</evidence>
<dbReference type="KEGG" id="tgr:Tgr7_1382"/>